<evidence type="ECO:0008006" key="14">
    <source>
        <dbReference type="Google" id="ProtNLM"/>
    </source>
</evidence>
<evidence type="ECO:0000313" key="13">
    <source>
        <dbReference type="EMBL" id="CDW35161.1"/>
    </source>
</evidence>
<reference evidence="13" key="1">
    <citation type="submission" date="2014-05" db="EMBL/GenBank/DDBJ databases">
        <authorList>
            <person name="Chronopoulou M."/>
        </authorList>
    </citation>
    <scope>NUCLEOTIDE SEQUENCE</scope>
    <source>
        <tissue evidence="13">Whole organism</tissue>
    </source>
</reference>
<evidence type="ECO:0000256" key="8">
    <source>
        <dbReference type="PROSITE-ProRule" id="PRU00146"/>
    </source>
</evidence>
<evidence type="ECO:0000256" key="9">
    <source>
        <dbReference type="SAM" id="Coils"/>
    </source>
</evidence>
<dbReference type="GO" id="GO:0008270">
    <property type="term" value="F:zinc ion binding"/>
    <property type="evidence" value="ECO:0007669"/>
    <property type="project" value="UniProtKB-KW"/>
</dbReference>
<dbReference type="InterPro" id="IPR049781">
    <property type="entry name" value="AF10/AF17_PHD"/>
</dbReference>
<dbReference type="InterPro" id="IPR011011">
    <property type="entry name" value="Znf_FYVE_PHD"/>
</dbReference>
<dbReference type="FunFam" id="3.30.40.10:FF:000053">
    <property type="entry name" value="protein AF-10 isoform X2"/>
    <property type="match status" value="1"/>
</dbReference>
<dbReference type="InterPro" id="IPR050701">
    <property type="entry name" value="Histone_Mod_Regulator"/>
</dbReference>
<dbReference type="GO" id="GO:0006357">
    <property type="term" value="P:regulation of transcription by RNA polymerase II"/>
    <property type="evidence" value="ECO:0007669"/>
    <property type="project" value="TreeGrafter"/>
</dbReference>
<dbReference type="InterPro" id="IPR001965">
    <property type="entry name" value="Znf_PHD"/>
</dbReference>
<keyword evidence="6" id="KW-0862">Zinc</keyword>
<keyword evidence="7" id="KW-0539">Nucleus</keyword>
<dbReference type="Gene3D" id="3.30.40.10">
    <property type="entry name" value="Zinc/RING finger domain, C3HC4 (zinc finger)"/>
    <property type="match status" value="2"/>
</dbReference>
<evidence type="ECO:0000259" key="11">
    <source>
        <dbReference type="PROSITE" id="PS50016"/>
    </source>
</evidence>
<dbReference type="AlphaFoldDB" id="A0A0K2UBT4"/>
<dbReference type="EMBL" id="HACA01017800">
    <property type="protein sequence ID" value="CDW35161.1"/>
    <property type="molecule type" value="Transcribed_RNA"/>
</dbReference>
<feature type="domain" description="PHD-type" evidence="11">
    <location>
        <begin position="5"/>
        <end position="57"/>
    </location>
</feature>
<dbReference type="PROSITE" id="PS50016">
    <property type="entry name" value="ZF_PHD_2"/>
    <property type="match status" value="1"/>
</dbReference>
<accession>A0A0K2UBT4</accession>
<comment type="subcellular location">
    <subcellularLocation>
        <location evidence="1">Nucleus</location>
    </subcellularLocation>
</comment>
<evidence type="ECO:0000256" key="3">
    <source>
        <dbReference type="ARBA" id="ARBA00022723"/>
    </source>
</evidence>
<dbReference type="InterPro" id="IPR019787">
    <property type="entry name" value="Znf_PHD-finger"/>
</dbReference>
<proteinExistence type="predicted"/>
<protein>
    <recommendedName>
        <fullName evidence="14">Protein AF-10</fullName>
    </recommendedName>
</protein>
<dbReference type="FunFam" id="3.30.40.10:FF:000042">
    <property type="entry name" value="protein AF-10 isoform X1"/>
    <property type="match status" value="1"/>
</dbReference>
<dbReference type="InterPro" id="IPR034732">
    <property type="entry name" value="EPHD"/>
</dbReference>
<evidence type="ECO:0000259" key="12">
    <source>
        <dbReference type="PROSITE" id="PS51805"/>
    </source>
</evidence>
<keyword evidence="4" id="KW-0677">Repeat</keyword>
<evidence type="ECO:0000256" key="4">
    <source>
        <dbReference type="ARBA" id="ARBA00022737"/>
    </source>
</evidence>
<keyword evidence="5 8" id="KW-0863">Zinc-finger</keyword>
<keyword evidence="9" id="KW-0175">Coiled coil</keyword>
<dbReference type="GO" id="GO:0042393">
    <property type="term" value="F:histone binding"/>
    <property type="evidence" value="ECO:0007669"/>
    <property type="project" value="UniProtKB-ARBA"/>
</dbReference>
<keyword evidence="2" id="KW-0597">Phosphoprotein</keyword>
<dbReference type="InterPro" id="IPR049773">
    <property type="entry name" value="AF10-like_CC"/>
</dbReference>
<dbReference type="PANTHER" id="PTHR13793:SF164">
    <property type="entry name" value="ALHAMBRA, ISOFORM P"/>
    <property type="match status" value="1"/>
</dbReference>
<dbReference type="CDD" id="cd15672">
    <property type="entry name" value="ePHD_AF10_like"/>
    <property type="match status" value="1"/>
</dbReference>
<dbReference type="PROSITE" id="PS51805">
    <property type="entry name" value="EPHD"/>
    <property type="match status" value="1"/>
</dbReference>
<evidence type="ECO:0000256" key="5">
    <source>
        <dbReference type="ARBA" id="ARBA00022771"/>
    </source>
</evidence>
<keyword evidence="3" id="KW-0479">Metal-binding</keyword>
<dbReference type="InterPro" id="IPR019786">
    <property type="entry name" value="Zinc_finger_PHD-type_CS"/>
</dbReference>
<dbReference type="SMART" id="SM00249">
    <property type="entry name" value="PHD"/>
    <property type="match status" value="2"/>
</dbReference>
<dbReference type="InterPro" id="IPR013083">
    <property type="entry name" value="Znf_RING/FYVE/PHD"/>
</dbReference>
<evidence type="ECO:0000256" key="2">
    <source>
        <dbReference type="ARBA" id="ARBA00022553"/>
    </source>
</evidence>
<dbReference type="SUPFAM" id="SSF57903">
    <property type="entry name" value="FYVE/PHD zinc finger"/>
    <property type="match status" value="1"/>
</dbReference>
<dbReference type="Pfam" id="PF13832">
    <property type="entry name" value="zf-HC5HC2H_2"/>
    <property type="match status" value="1"/>
</dbReference>
<feature type="compositionally biased region" description="Low complexity" evidence="10">
    <location>
        <begin position="565"/>
        <end position="577"/>
    </location>
</feature>
<organism evidence="13">
    <name type="scientific">Lepeophtheirus salmonis</name>
    <name type="common">Salmon louse</name>
    <name type="synonym">Caligus salmonis</name>
    <dbReference type="NCBI Taxonomy" id="72036"/>
    <lineage>
        <taxon>Eukaryota</taxon>
        <taxon>Metazoa</taxon>
        <taxon>Ecdysozoa</taxon>
        <taxon>Arthropoda</taxon>
        <taxon>Crustacea</taxon>
        <taxon>Multicrustacea</taxon>
        <taxon>Hexanauplia</taxon>
        <taxon>Copepoda</taxon>
        <taxon>Siphonostomatoida</taxon>
        <taxon>Caligidae</taxon>
        <taxon>Lepeophtheirus</taxon>
    </lineage>
</organism>
<sequence>MREMVGGCCVCSDERGWDENPLVYCDGVCCSVAVHQACYGIVCVPTGPWFCRKCESQERSARVRCELCPRRDGALKRTDSSSWAHVVCALYIPEVRFGNVSTMEPIVLGLVPPDRYIQSCYLCVKGGRQNRASCGACMQCNRPGCKQSFHVTCAQSQGLLCEEAGNYLDNVKYCGYCEYHYSKINKKVIKTIPAYKPVSSSISSLSPCSSPDKMEIKSCATNTSTFNKKNKKSRCHRSGSVPYTSNISTITLMNSITDNSRASTQLVTLDSTPSSKSSQVFISDLQPANEEIRMCATSLSSKFSELDQLVCSRSTKEEDSGSEVNEVLSIENSTVFKIDDVGPVSQSTKNDGKLISSEKLEVRDVSNKVINEPNSNDSKISAKQGSEVHLNSVDILKTSPVPSSSTCKELELLVSQNANMQSTSVPPVFTSSPQTCDSSINNPTPSIISSSVVTQISSEVPINAKSEEVSRTTVHSEISTVLTDVINHSDDLNLEKAVIESTDEYAFSQENNAKDLSVRSLYNGVNKRGIGRPPGKGAQIPSDSISTSGLVEQFSYSSDNQTARSPISSPELESASSLKKKRKRLSNCIKLPTSVSNTGNEKASTVWMMGTSINPTSNVAKEMNVVLENEITSHSSYEGLFQENLVGVSVPIKNEKGMSDISSKRYHIQPQSLKDLLERQWEQGSHFIMEQASHFDIASLLSSLNQLKEENVELEHNVDKLIQRRDHLLAVRARLMAISINNVQSSGMCQFSEVGRYNTCQQQQQQQSSYINGPSRNNSTVDSPARATQLSAVGNISTMGNILCSVGGSQEFHKMTRSIENGMENVHPHIQHRSSDRLMSTHIIPVSSSSSISRTHNIHQSIQHNLTHVRYNTFSFVPPFTATSNGSATVSHQSTNQHHILALDGSTHHLRNNV</sequence>
<feature type="coiled-coil region" evidence="9">
    <location>
        <begin position="697"/>
        <end position="724"/>
    </location>
</feature>
<evidence type="ECO:0000256" key="10">
    <source>
        <dbReference type="SAM" id="MobiDB-lite"/>
    </source>
</evidence>
<dbReference type="CDD" id="cd15574">
    <property type="entry name" value="PHD_AF10_AF17"/>
    <property type="match status" value="1"/>
</dbReference>
<dbReference type="Pfam" id="PF13831">
    <property type="entry name" value="PHD_2"/>
    <property type="match status" value="1"/>
</dbReference>
<dbReference type="PROSITE" id="PS01359">
    <property type="entry name" value="ZF_PHD_1"/>
    <property type="match status" value="1"/>
</dbReference>
<feature type="region of interest" description="Disordered" evidence="10">
    <location>
        <begin position="555"/>
        <end position="579"/>
    </location>
</feature>
<evidence type="ECO:0000256" key="7">
    <source>
        <dbReference type="ARBA" id="ARBA00023242"/>
    </source>
</evidence>
<name>A0A0K2UBT4_LEPSM</name>
<feature type="compositionally biased region" description="Polar residues" evidence="10">
    <location>
        <begin position="555"/>
        <end position="564"/>
    </location>
</feature>
<dbReference type="OrthoDB" id="20839at2759"/>
<feature type="domain" description="PHD-type" evidence="12">
    <location>
        <begin position="62"/>
        <end position="181"/>
    </location>
</feature>
<evidence type="ECO:0000256" key="1">
    <source>
        <dbReference type="ARBA" id="ARBA00004123"/>
    </source>
</evidence>
<feature type="non-terminal residue" evidence="13">
    <location>
        <position position="914"/>
    </location>
</feature>
<evidence type="ECO:0000256" key="6">
    <source>
        <dbReference type="ARBA" id="ARBA00022833"/>
    </source>
</evidence>
<dbReference type="CDD" id="cd20901">
    <property type="entry name" value="CC_AF10"/>
    <property type="match status" value="1"/>
</dbReference>
<dbReference type="GO" id="GO:0005634">
    <property type="term" value="C:nucleus"/>
    <property type="evidence" value="ECO:0007669"/>
    <property type="project" value="UniProtKB-SubCell"/>
</dbReference>
<dbReference type="GO" id="GO:0031491">
    <property type="term" value="F:nucleosome binding"/>
    <property type="evidence" value="ECO:0007669"/>
    <property type="project" value="TreeGrafter"/>
</dbReference>
<dbReference type="PANTHER" id="PTHR13793">
    <property type="entry name" value="PHD FINGER PROTEINS"/>
    <property type="match status" value="1"/>
</dbReference>